<keyword evidence="3" id="KW-1185">Reference proteome</keyword>
<dbReference type="AlphaFoldDB" id="A0ABC9FIY6"/>
<protein>
    <submittedName>
        <fullName evidence="2">Uncharacterized protein</fullName>
    </submittedName>
</protein>
<reference evidence="2" key="1">
    <citation type="submission" date="2024-10" db="EMBL/GenBank/DDBJ databases">
        <authorList>
            <person name="Ryan C."/>
        </authorList>
    </citation>
    <scope>NUCLEOTIDE SEQUENCE [LARGE SCALE GENOMIC DNA]</scope>
</reference>
<feature type="region of interest" description="Disordered" evidence="1">
    <location>
        <begin position="179"/>
        <end position="205"/>
    </location>
</feature>
<dbReference type="EMBL" id="OZ075116">
    <property type="protein sequence ID" value="CAL5075656.1"/>
    <property type="molecule type" value="Genomic_DNA"/>
</dbReference>
<evidence type="ECO:0000256" key="1">
    <source>
        <dbReference type="SAM" id="MobiDB-lite"/>
    </source>
</evidence>
<feature type="region of interest" description="Disordered" evidence="1">
    <location>
        <begin position="17"/>
        <end position="60"/>
    </location>
</feature>
<accession>A0ABC9FIY6</accession>
<evidence type="ECO:0000313" key="2">
    <source>
        <dbReference type="EMBL" id="CAL5075656.1"/>
    </source>
</evidence>
<sequence length="376" mass="41433">MKIRSDWGRTFMAKFNTGGAVESSEPDEELSPDMKISSRPIESSKKWVKTAPRSSSQQVRQEIVDNQKQDGWDMETTDGYPLGAEIDIIKIIHSMRRRKRSARKRVKSSEPWVQQIWALTSINVARGHRYVKGVGSKKMKRTRGGTKSWRMNNRVAKGKKHVGVEGDASNQSIPANVEEVKGRATDTDATKHLGVPKSDTSYASKEQCGNHANEYAFKPSSVPTAYIASQVKDSNGGPSEISLEQAAILMSNTFLGFTKSRGAVADDLMETTDVISMYQDREQCTKFDPAIIPGLDLNDGAENFDTSTGQSALASLCSLCAVSVQDPCVEFAVRVLKDETPIPAEASEVNGLFRKMTYRQKSRIAGPSQLFQGRKG</sequence>
<evidence type="ECO:0000313" key="3">
    <source>
        <dbReference type="Proteomes" id="UP001497457"/>
    </source>
</evidence>
<gene>
    <name evidence="2" type="ORF">URODEC1_LOCUS105773</name>
</gene>
<name>A0ABC9FIY6_9POAL</name>
<feature type="compositionally biased region" description="Basic and acidic residues" evidence="1">
    <location>
        <begin position="179"/>
        <end position="191"/>
    </location>
</feature>
<proteinExistence type="predicted"/>
<dbReference type="Proteomes" id="UP001497457">
    <property type="component" value="Chromosome 6rd"/>
</dbReference>
<organism evidence="2 3">
    <name type="scientific">Urochloa decumbens</name>
    <dbReference type="NCBI Taxonomy" id="240449"/>
    <lineage>
        <taxon>Eukaryota</taxon>
        <taxon>Viridiplantae</taxon>
        <taxon>Streptophyta</taxon>
        <taxon>Embryophyta</taxon>
        <taxon>Tracheophyta</taxon>
        <taxon>Spermatophyta</taxon>
        <taxon>Magnoliopsida</taxon>
        <taxon>Liliopsida</taxon>
        <taxon>Poales</taxon>
        <taxon>Poaceae</taxon>
        <taxon>PACMAD clade</taxon>
        <taxon>Panicoideae</taxon>
        <taxon>Panicodae</taxon>
        <taxon>Paniceae</taxon>
        <taxon>Melinidinae</taxon>
        <taxon>Urochloa</taxon>
    </lineage>
</organism>